<protein>
    <submittedName>
        <fullName evidence="1">Uncharacterized protein</fullName>
    </submittedName>
</protein>
<dbReference type="EMBL" id="JAVKPH010000047">
    <property type="protein sequence ID" value="MDR5655118.1"/>
    <property type="molecule type" value="Genomic_DNA"/>
</dbReference>
<dbReference type="RefSeq" id="WP_310459228.1">
    <property type="nucleotide sequence ID" value="NZ_JAVKPH010000047.1"/>
</dbReference>
<accession>A0ABU1FEX5</accession>
<organism evidence="1 2">
    <name type="scientific">Ruixingdingia sedimenti</name>
    <dbReference type="NCBI Taxonomy" id="3073604"/>
    <lineage>
        <taxon>Bacteria</taxon>
        <taxon>Pseudomonadati</taxon>
        <taxon>Pseudomonadota</taxon>
        <taxon>Alphaproteobacteria</taxon>
        <taxon>Rhodobacterales</taxon>
        <taxon>Paracoccaceae</taxon>
        <taxon>Ruixingdingia</taxon>
    </lineage>
</organism>
<evidence type="ECO:0000313" key="1">
    <source>
        <dbReference type="EMBL" id="MDR5655118.1"/>
    </source>
</evidence>
<proteinExistence type="predicted"/>
<sequence length="63" mass="6980">MRPIPDIEAFEERAAVMEHDGGLSRSRAEDRAAQAQGFRDAAEYWQVLADYVVTKRLGGQADG</sequence>
<reference evidence="1 2" key="1">
    <citation type="submission" date="2023-09" db="EMBL/GenBank/DDBJ databases">
        <title>Xinfangfangia sedmenti sp. nov., isolated the sedment.</title>
        <authorList>
            <person name="Xu L."/>
        </authorList>
    </citation>
    <scope>NUCLEOTIDE SEQUENCE [LARGE SCALE GENOMIC DNA]</scope>
    <source>
        <strain evidence="1 2">LG-4</strain>
    </source>
</reference>
<name>A0ABU1FEX5_9RHOB</name>
<comment type="caution">
    <text evidence="1">The sequence shown here is derived from an EMBL/GenBank/DDBJ whole genome shotgun (WGS) entry which is preliminary data.</text>
</comment>
<dbReference type="Proteomes" id="UP001247754">
    <property type="component" value="Unassembled WGS sequence"/>
</dbReference>
<evidence type="ECO:0000313" key="2">
    <source>
        <dbReference type="Proteomes" id="UP001247754"/>
    </source>
</evidence>
<keyword evidence="2" id="KW-1185">Reference proteome</keyword>
<gene>
    <name evidence="1" type="ORF">RGD00_21130</name>
</gene>